<comment type="caution">
    <text evidence="4">The sequence shown here is derived from an EMBL/GenBank/DDBJ whole genome shotgun (WGS) entry which is preliminary data.</text>
</comment>
<dbReference type="Proteomes" id="UP000542742">
    <property type="component" value="Unassembled WGS sequence"/>
</dbReference>
<evidence type="ECO:0000256" key="1">
    <source>
        <dbReference type="ARBA" id="ARBA00004613"/>
    </source>
</evidence>
<dbReference type="PROSITE" id="PS50292">
    <property type="entry name" value="PEROXIDASE_3"/>
    <property type="match status" value="1"/>
</dbReference>
<keyword evidence="2" id="KW-0964">Secreted</keyword>
<dbReference type="Pfam" id="PF03098">
    <property type="entry name" value="An_peroxidase"/>
    <property type="match status" value="1"/>
</dbReference>
<dbReference type="GO" id="GO:0005576">
    <property type="term" value="C:extracellular region"/>
    <property type="evidence" value="ECO:0007669"/>
    <property type="project" value="UniProtKB-SubCell"/>
</dbReference>
<keyword evidence="3" id="KW-0325">Glycoprotein</keyword>
<reference evidence="4 5" key="1">
    <citation type="submission" date="2020-08" db="EMBL/GenBank/DDBJ databases">
        <title>Sequencing the genomes of 1000 actinobacteria strains.</title>
        <authorList>
            <person name="Klenk H.-P."/>
        </authorList>
    </citation>
    <scope>NUCLEOTIDE SEQUENCE [LARGE SCALE GENOMIC DNA]</scope>
    <source>
        <strain evidence="4 5">DSM 45518</strain>
    </source>
</reference>
<dbReference type="GO" id="GO:0020037">
    <property type="term" value="F:heme binding"/>
    <property type="evidence" value="ECO:0007669"/>
    <property type="project" value="InterPro"/>
</dbReference>
<evidence type="ECO:0000313" key="4">
    <source>
        <dbReference type="EMBL" id="MBB4691232.1"/>
    </source>
</evidence>
<sequence length="593" mass="65554">MTAPDKKQYRRMLSHIRHGSQVLPDAAPGAQQTAAGLEGATLLSAAADLPLAAQAEIAEVTSPFDYLFGDLAEQFPAHHLAGDPADVRRQLTALGTAMAKEEPGDAGTSVIPAVYTYWGQFIDHDITANTDRMNAFTDLRQPDLTPKNPAEVRANLSNLRQPALNLDSLYGDGPDFAGVHTPSAALYNGIELRVDDVFVSDQIPGVRIPPEDDLQHDLPRQLDDGLPADATGEQRAKHRTTAVIGDARNDENLVVAQFHVAFLRFHNNVVKHLRETSNGYQMSDQELFLQARDLVRWHYQWLVVHDFLKTIAMPGVVDKVLLDGNRHYVLEPGQEPYMPIEFSVAAYRFGHSMVRGAYDFNRNFGRNETGRPVLPSAPFGLLFAFTGGHKQPFNNSSDSTLPFNWVIEWARFVDKGDGISDHFARRIDTKLAPPLADMQKEISAADENAPDEIKTMLKGLAIRNLLRGYHLALPTGQAVAAKIGARPLSADELQRGNSPELNDALQPFLEHTPLWFYVLKEAEIRCHGNFLGEVGSRIVAETLIGQLRADPESYLGQYRGWNPAKGVRLPNGEPIVTITDVFRYAGVFPIDPT</sequence>
<dbReference type="GO" id="GO:0006979">
    <property type="term" value="P:response to oxidative stress"/>
    <property type="evidence" value="ECO:0007669"/>
    <property type="project" value="InterPro"/>
</dbReference>
<dbReference type="SUPFAM" id="SSF48113">
    <property type="entry name" value="Heme-dependent peroxidases"/>
    <property type="match status" value="1"/>
</dbReference>
<dbReference type="PANTHER" id="PTHR11475">
    <property type="entry name" value="OXIDASE/PEROXIDASE"/>
    <property type="match status" value="1"/>
</dbReference>
<evidence type="ECO:0000256" key="3">
    <source>
        <dbReference type="ARBA" id="ARBA00023180"/>
    </source>
</evidence>
<evidence type="ECO:0000313" key="5">
    <source>
        <dbReference type="Proteomes" id="UP000542742"/>
    </source>
</evidence>
<keyword evidence="5" id="KW-1185">Reference proteome</keyword>
<comment type="subcellular location">
    <subcellularLocation>
        <location evidence="1">Secreted</location>
    </subcellularLocation>
</comment>
<dbReference type="AlphaFoldDB" id="A0A7W7CMG7"/>
<dbReference type="GO" id="GO:0004601">
    <property type="term" value="F:peroxidase activity"/>
    <property type="evidence" value="ECO:0007669"/>
    <property type="project" value="InterPro"/>
</dbReference>
<name>A0A7W7CMG7_9ACTN</name>
<dbReference type="RefSeq" id="WP_184950076.1">
    <property type="nucleotide sequence ID" value="NZ_BOMC01000006.1"/>
</dbReference>
<organism evidence="4 5">
    <name type="scientific">Paractinoplanes abujensis</name>
    <dbReference type="NCBI Taxonomy" id="882441"/>
    <lineage>
        <taxon>Bacteria</taxon>
        <taxon>Bacillati</taxon>
        <taxon>Actinomycetota</taxon>
        <taxon>Actinomycetes</taxon>
        <taxon>Micromonosporales</taxon>
        <taxon>Micromonosporaceae</taxon>
        <taxon>Paractinoplanes</taxon>
    </lineage>
</organism>
<dbReference type="InterPro" id="IPR010255">
    <property type="entry name" value="Haem_peroxidase_sf"/>
</dbReference>
<dbReference type="PANTHER" id="PTHR11475:SF4">
    <property type="entry name" value="CHORION PEROXIDASE"/>
    <property type="match status" value="1"/>
</dbReference>
<dbReference type="InterPro" id="IPR019791">
    <property type="entry name" value="Haem_peroxidase_animal"/>
</dbReference>
<gene>
    <name evidence="4" type="ORF">BKA14_001380</name>
</gene>
<accession>A0A7W7CMG7</accession>
<evidence type="ECO:0000256" key="2">
    <source>
        <dbReference type="ARBA" id="ARBA00022525"/>
    </source>
</evidence>
<evidence type="ECO:0008006" key="6">
    <source>
        <dbReference type="Google" id="ProtNLM"/>
    </source>
</evidence>
<protein>
    <recommendedName>
        <fullName evidence="6">Heme peroxidase</fullName>
    </recommendedName>
</protein>
<proteinExistence type="predicted"/>
<dbReference type="CDD" id="cd09819">
    <property type="entry name" value="An_peroxidase_bacterial_1"/>
    <property type="match status" value="1"/>
</dbReference>
<dbReference type="EMBL" id="JACHMF010000001">
    <property type="protein sequence ID" value="MBB4691232.1"/>
    <property type="molecule type" value="Genomic_DNA"/>
</dbReference>
<dbReference type="InterPro" id="IPR037120">
    <property type="entry name" value="Haem_peroxidase_sf_animal"/>
</dbReference>
<dbReference type="Gene3D" id="1.10.640.10">
    <property type="entry name" value="Haem peroxidase domain superfamily, animal type"/>
    <property type="match status" value="1"/>
</dbReference>